<dbReference type="InterPro" id="IPR000837">
    <property type="entry name" value="AP-1"/>
</dbReference>
<dbReference type="PANTHER" id="PTHR23351:SF24">
    <property type="entry name" value="ACTIVATING TRANSCRIPTION FACTOR 3-RELATED"/>
    <property type="match status" value="1"/>
</dbReference>
<dbReference type="InterPro" id="IPR046347">
    <property type="entry name" value="bZIP_sf"/>
</dbReference>
<evidence type="ECO:0000313" key="6">
    <source>
        <dbReference type="EMBL" id="KAK6182730.1"/>
    </source>
</evidence>
<dbReference type="AlphaFoldDB" id="A0AAN8Q4N4"/>
<feature type="domain" description="BZIP" evidence="5">
    <location>
        <begin position="138"/>
        <end position="201"/>
    </location>
</feature>
<evidence type="ECO:0000313" key="7">
    <source>
        <dbReference type="Proteomes" id="UP001347796"/>
    </source>
</evidence>
<gene>
    <name evidence="6" type="ORF">SNE40_010346</name>
</gene>
<dbReference type="SMART" id="SM00338">
    <property type="entry name" value="BRLZ"/>
    <property type="match status" value="1"/>
</dbReference>
<dbReference type="Proteomes" id="UP001347796">
    <property type="component" value="Unassembled WGS sequence"/>
</dbReference>
<evidence type="ECO:0000256" key="4">
    <source>
        <dbReference type="SAM" id="MobiDB-lite"/>
    </source>
</evidence>
<dbReference type="GO" id="GO:0005634">
    <property type="term" value="C:nucleus"/>
    <property type="evidence" value="ECO:0007669"/>
    <property type="project" value="TreeGrafter"/>
</dbReference>
<comment type="caution">
    <text evidence="6">The sequence shown here is derived from an EMBL/GenBank/DDBJ whole genome shotgun (WGS) entry which is preliminary data.</text>
</comment>
<evidence type="ECO:0000256" key="2">
    <source>
        <dbReference type="ARBA" id="ARBA00023125"/>
    </source>
</evidence>
<protein>
    <recommendedName>
        <fullName evidence="5">BZIP domain-containing protein</fullName>
    </recommendedName>
</protein>
<dbReference type="FunFam" id="1.20.5.170:FF:000006">
    <property type="entry name" value="fos-related antigen 2 isoform X1"/>
    <property type="match status" value="1"/>
</dbReference>
<keyword evidence="7" id="KW-1185">Reference proteome</keyword>
<organism evidence="6 7">
    <name type="scientific">Patella caerulea</name>
    <name type="common">Rayed Mediterranean limpet</name>
    <dbReference type="NCBI Taxonomy" id="87958"/>
    <lineage>
        <taxon>Eukaryota</taxon>
        <taxon>Metazoa</taxon>
        <taxon>Spiralia</taxon>
        <taxon>Lophotrochozoa</taxon>
        <taxon>Mollusca</taxon>
        <taxon>Gastropoda</taxon>
        <taxon>Patellogastropoda</taxon>
        <taxon>Patelloidea</taxon>
        <taxon>Patellidae</taxon>
        <taxon>Patella</taxon>
    </lineage>
</organism>
<evidence type="ECO:0000256" key="3">
    <source>
        <dbReference type="ARBA" id="ARBA00023163"/>
    </source>
</evidence>
<keyword evidence="3" id="KW-0804">Transcription</keyword>
<dbReference type="SUPFAM" id="SSF57959">
    <property type="entry name" value="Leucine zipper domain"/>
    <property type="match status" value="1"/>
</dbReference>
<sequence>MDYQQHQWMYPYYHHPYPMPGFLSGVTTATTPTLTPTTLANIEKTFIELQAAPVSSHDPNALTQSGFVPPVVDPVTSNGHSIDRYDYSDDPDWMPGGKRARASRDVLASAPYPTTTTHTPGRKGGRRPREEKLNPEEEQRRAVRRERNKLAAAKCRQRRVDHTNVLVKETEKLESEKSSLEDDIQKLQQQKDQLEFILKAHQPLCKVESRTTYQHITPISIKQERGSSPCSVQSCDSSSSQSSLSSSRPSSLVIPKSESRTMTTLAGIPISTPSSGLFSFVGLDSLVDANGLSLRSSPTCGSQVHRTSSDSSTDAVGSPTSTLISL</sequence>
<feature type="compositionally biased region" description="Basic and acidic residues" evidence="4">
    <location>
        <begin position="127"/>
        <end position="141"/>
    </location>
</feature>
<feature type="compositionally biased region" description="Low complexity" evidence="4">
    <location>
        <begin position="227"/>
        <end position="253"/>
    </location>
</feature>
<dbReference type="GO" id="GO:0000981">
    <property type="term" value="F:DNA-binding transcription factor activity, RNA polymerase II-specific"/>
    <property type="evidence" value="ECO:0007669"/>
    <property type="project" value="TreeGrafter"/>
</dbReference>
<proteinExistence type="predicted"/>
<dbReference type="PROSITE" id="PS00036">
    <property type="entry name" value="BZIP_BASIC"/>
    <property type="match status" value="1"/>
</dbReference>
<accession>A0AAN8Q4N4</accession>
<evidence type="ECO:0000259" key="5">
    <source>
        <dbReference type="PROSITE" id="PS50217"/>
    </source>
</evidence>
<reference evidence="6 7" key="1">
    <citation type="submission" date="2024-01" db="EMBL/GenBank/DDBJ databases">
        <title>The genome of the rayed Mediterranean limpet Patella caerulea (Linnaeus, 1758).</title>
        <authorList>
            <person name="Anh-Thu Weber A."/>
            <person name="Halstead-Nussloch G."/>
        </authorList>
    </citation>
    <scope>NUCLEOTIDE SEQUENCE [LARGE SCALE GENOMIC DNA]</scope>
    <source>
        <strain evidence="6">AATW-2023a</strain>
        <tissue evidence="6">Whole specimen</tissue>
    </source>
</reference>
<dbReference type="Gene3D" id="1.20.5.170">
    <property type="match status" value="1"/>
</dbReference>
<name>A0AAN8Q4N4_PATCE</name>
<evidence type="ECO:0000256" key="1">
    <source>
        <dbReference type="ARBA" id="ARBA00023015"/>
    </source>
</evidence>
<dbReference type="PROSITE" id="PS50217">
    <property type="entry name" value="BZIP"/>
    <property type="match status" value="1"/>
</dbReference>
<feature type="region of interest" description="Disordered" evidence="4">
    <location>
        <begin position="297"/>
        <end position="326"/>
    </location>
</feature>
<dbReference type="InterPro" id="IPR004827">
    <property type="entry name" value="bZIP"/>
</dbReference>
<dbReference type="PRINTS" id="PR00042">
    <property type="entry name" value="LEUZIPPRFOS"/>
</dbReference>
<dbReference type="Pfam" id="PF03131">
    <property type="entry name" value="bZIP_Maf"/>
    <property type="match status" value="1"/>
</dbReference>
<dbReference type="InterPro" id="IPR004826">
    <property type="entry name" value="bZIP_Maf"/>
</dbReference>
<keyword evidence="1" id="KW-0805">Transcription regulation</keyword>
<feature type="region of interest" description="Disordered" evidence="4">
    <location>
        <begin position="218"/>
        <end position="258"/>
    </location>
</feature>
<dbReference type="EMBL" id="JAZGQO010000007">
    <property type="protein sequence ID" value="KAK6182730.1"/>
    <property type="molecule type" value="Genomic_DNA"/>
</dbReference>
<feature type="region of interest" description="Disordered" evidence="4">
    <location>
        <begin position="79"/>
        <end position="142"/>
    </location>
</feature>
<dbReference type="CDD" id="cd14721">
    <property type="entry name" value="bZIP_Fos"/>
    <property type="match status" value="1"/>
</dbReference>
<keyword evidence="2" id="KW-0238">DNA-binding</keyword>
<dbReference type="GO" id="GO:0000978">
    <property type="term" value="F:RNA polymerase II cis-regulatory region sequence-specific DNA binding"/>
    <property type="evidence" value="ECO:0007669"/>
    <property type="project" value="TreeGrafter"/>
</dbReference>
<dbReference type="PANTHER" id="PTHR23351">
    <property type="entry name" value="FOS TRANSCRIPTION FACTOR-RELATED"/>
    <property type="match status" value="1"/>
</dbReference>